<accession>A0A1W6ZJS7</accession>
<reference evidence="1 2" key="1">
    <citation type="submission" date="2017-05" db="EMBL/GenBank/DDBJ databases">
        <title>Full genome sequence of Pseudorhodoplanes sinuspersici.</title>
        <authorList>
            <person name="Dastgheib S.M.M."/>
            <person name="Shavandi M."/>
            <person name="Tirandaz H."/>
        </authorList>
    </citation>
    <scope>NUCLEOTIDE SEQUENCE [LARGE SCALE GENOMIC DNA]</scope>
    <source>
        <strain evidence="1 2">RIPI110</strain>
    </source>
</reference>
<dbReference type="Proteomes" id="UP000194137">
    <property type="component" value="Chromosome"/>
</dbReference>
<dbReference type="NCBIfam" id="NF006179">
    <property type="entry name" value="PRK08312.1"/>
    <property type="match status" value="1"/>
</dbReference>
<protein>
    <submittedName>
        <fullName evidence="1">Indolepyruvate oxidoreductase subunit B</fullName>
    </submittedName>
</protein>
<dbReference type="Pfam" id="PF20169">
    <property type="entry name" value="DUF6537"/>
    <property type="match status" value="1"/>
</dbReference>
<dbReference type="OrthoDB" id="1490270at2"/>
<dbReference type="GO" id="GO:0016903">
    <property type="term" value="F:oxidoreductase activity, acting on the aldehyde or oxo group of donors"/>
    <property type="evidence" value="ECO:0007669"/>
    <property type="project" value="InterPro"/>
</dbReference>
<organism evidence="1 2">
    <name type="scientific">Pseudorhodoplanes sinuspersici</name>
    <dbReference type="NCBI Taxonomy" id="1235591"/>
    <lineage>
        <taxon>Bacteria</taxon>
        <taxon>Pseudomonadati</taxon>
        <taxon>Pseudomonadota</taxon>
        <taxon>Alphaproteobacteria</taxon>
        <taxon>Hyphomicrobiales</taxon>
        <taxon>Pseudorhodoplanes</taxon>
    </lineage>
</organism>
<dbReference type="Pfam" id="PF01558">
    <property type="entry name" value="POR"/>
    <property type="match status" value="1"/>
</dbReference>
<dbReference type="SUPFAM" id="SSF53323">
    <property type="entry name" value="Pyruvate-ferredoxin oxidoreductase, PFOR, domain III"/>
    <property type="match status" value="1"/>
</dbReference>
<sequence>MNTPLVDTRGASRIRPISIAILAMGGEGGGVLADWIIDLAEHGGYLAQKTSVPGVAQRTGATVYYVELFPKAAAREQKPVLALMPVPGDVDIVLASEFMEAGRAISRGLVTPDRTTLITSTHRVYTMQERIALADDRTDSNAFLKASEEASKRLHAFDMLSIADATGSLVSAVLFGALAGSGALPFQRMAFEATIRRGGVGVEPSVRAFNAGFEAAASGNTPQVKAVLPFDPQARDASVQSLVAPIDDQLSIVSRPIVSAGVVRLTDYQNEDYAKLYLKRLEPVLAIEKSRPGKSDELLTEVARQLALAMAYEDTIRVAELKIRASRFERVREEAVVKKGQLLEIVEFMHPRTQEIAETMPAGLGRWLLRTKWARALVDSMTTKGRKVKTSSIHGFMLLYIVASLKPIRPRSLRWIDETKRQEEWLAKVLEIAPQDYPLAVEIAHCIGLVKGYGDTHERGREKYDTLMALLPKLRERGDAARELAGLRKAGMVDESGDALKKAVAAIQ</sequence>
<dbReference type="Gene3D" id="3.40.920.10">
    <property type="entry name" value="Pyruvate-ferredoxin oxidoreductase, PFOR, domain III"/>
    <property type="match status" value="1"/>
</dbReference>
<dbReference type="InterPro" id="IPR019752">
    <property type="entry name" value="Pyrv/ketoisovalerate_OxRed_cat"/>
</dbReference>
<proteinExistence type="predicted"/>
<dbReference type="RefSeq" id="WP_086085992.1">
    <property type="nucleotide sequence ID" value="NZ_CP021112.1"/>
</dbReference>
<dbReference type="InterPro" id="IPR002869">
    <property type="entry name" value="Pyrv_flavodox_OxRed_cen"/>
</dbReference>
<evidence type="ECO:0000313" key="2">
    <source>
        <dbReference type="Proteomes" id="UP000194137"/>
    </source>
</evidence>
<dbReference type="InterPro" id="IPR046667">
    <property type="entry name" value="DUF6537"/>
</dbReference>
<evidence type="ECO:0000313" key="1">
    <source>
        <dbReference type="EMBL" id="ARP97673.1"/>
    </source>
</evidence>
<keyword evidence="2" id="KW-1185">Reference proteome</keyword>
<dbReference type="STRING" id="1235591.CAK95_00220"/>
<dbReference type="AlphaFoldDB" id="A0A1W6ZJS7"/>
<dbReference type="EMBL" id="CP021112">
    <property type="protein sequence ID" value="ARP97673.1"/>
    <property type="molecule type" value="Genomic_DNA"/>
</dbReference>
<gene>
    <name evidence="1" type="ORF">CAK95_00220</name>
</gene>
<name>A0A1W6ZJS7_9HYPH</name>
<keyword evidence="1" id="KW-0670">Pyruvate</keyword>
<dbReference type="KEGG" id="psin:CAK95_00220"/>